<comment type="caution">
    <text evidence="2">The sequence shown here is derived from an EMBL/GenBank/DDBJ whole genome shotgun (WGS) entry which is preliminary data.</text>
</comment>
<dbReference type="Proteomes" id="UP000050525">
    <property type="component" value="Unassembled WGS sequence"/>
</dbReference>
<dbReference type="EMBL" id="AKHW03002804">
    <property type="protein sequence ID" value="KYO37177.1"/>
    <property type="molecule type" value="Genomic_DNA"/>
</dbReference>
<keyword evidence="3" id="KW-1185">Reference proteome</keyword>
<reference evidence="2 3" key="1">
    <citation type="journal article" date="2012" name="Genome Biol.">
        <title>Sequencing three crocodilian genomes to illuminate the evolution of archosaurs and amniotes.</title>
        <authorList>
            <person name="St John J.A."/>
            <person name="Braun E.L."/>
            <person name="Isberg S.R."/>
            <person name="Miles L.G."/>
            <person name="Chong A.Y."/>
            <person name="Gongora J."/>
            <person name="Dalzell P."/>
            <person name="Moran C."/>
            <person name="Bed'hom B."/>
            <person name="Abzhanov A."/>
            <person name="Burgess S.C."/>
            <person name="Cooksey A.M."/>
            <person name="Castoe T.A."/>
            <person name="Crawford N.G."/>
            <person name="Densmore L.D."/>
            <person name="Drew J.C."/>
            <person name="Edwards S.V."/>
            <person name="Faircloth B.C."/>
            <person name="Fujita M.K."/>
            <person name="Greenwold M.J."/>
            <person name="Hoffmann F.G."/>
            <person name="Howard J.M."/>
            <person name="Iguchi T."/>
            <person name="Janes D.E."/>
            <person name="Khan S.Y."/>
            <person name="Kohno S."/>
            <person name="de Koning A.J."/>
            <person name="Lance S.L."/>
            <person name="McCarthy F.M."/>
            <person name="McCormack J.E."/>
            <person name="Merchant M.E."/>
            <person name="Peterson D.G."/>
            <person name="Pollock D.D."/>
            <person name="Pourmand N."/>
            <person name="Raney B.J."/>
            <person name="Roessler K.A."/>
            <person name="Sanford J.R."/>
            <person name="Sawyer R.H."/>
            <person name="Schmidt C.J."/>
            <person name="Triplett E.W."/>
            <person name="Tuberville T.D."/>
            <person name="Venegas-Anaya M."/>
            <person name="Howard J.T."/>
            <person name="Jarvis E.D."/>
            <person name="Guillette L.J.Jr."/>
            <person name="Glenn T.C."/>
            <person name="Green R.E."/>
            <person name="Ray D.A."/>
        </authorList>
    </citation>
    <scope>NUCLEOTIDE SEQUENCE [LARGE SCALE GENOMIC DNA]</scope>
    <source>
        <strain evidence="2">KSC_2009_1</strain>
    </source>
</reference>
<evidence type="ECO:0000313" key="3">
    <source>
        <dbReference type="Proteomes" id="UP000050525"/>
    </source>
</evidence>
<feature type="region of interest" description="Disordered" evidence="1">
    <location>
        <begin position="1"/>
        <end position="21"/>
    </location>
</feature>
<evidence type="ECO:0000313" key="2">
    <source>
        <dbReference type="EMBL" id="KYO37177.1"/>
    </source>
</evidence>
<sequence length="158" mass="17920">MLVEEPRTPPTPDPPADNPGEGVDVTALTFLPFPIPDKLFCPTCQPPRQYRSHGDMNKHLRRFHQLLLAFYCSLCGTEYEDLKLLKNHQKMALDNARRTRKQCAVAWLDISNGFSSVPHCHIFDTLRELGLPDGVINLVREIYHGCTMTVRATDGETM</sequence>
<name>A0A151NK63_ALLMI</name>
<evidence type="ECO:0000256" key="1">
    <source>
        <dbReference type="SAM" id="MobiDB-lite"/>
    </source>
</evidence>
<proteinExistence type="predicted"/>
<organism evidence="2 3">
    <name type="scientific">Alligator mississippiensis</name>
    <name type="common">American alligator</name>
    <dbReference type="NCBI Taxonomy" id="8496"/>
    <lineage>
        <taxon>Eukaryota</taxon>
        <taxon>Metazoa</taxon>
        <taxon>Chordata</taxon>
        <taxon>Craniata</taxon>
        <taxon>Vertebrata</taxon>
        <taxon>Euteleostomi</taxon>
        <taxon>Archelosauria</taxon>
        <taxon>Archosauria</taxon>
        <taxon>Crocodylia</taxon>
        <taxon>Alligatoridae</taxon>
        <taxon>Alligatorinae</taxon>
        <taxon>Alligator</taxon>
    </lineage>
</organism>
<accession>A0A151NK63</accession>
<feature type="compositionally biased region" description="Pro residues" evidence="1">
    <location>
        <begin position="8"/>
        <end position="17"/>
    </location>
</feature>
<gene>
    <name evidence="2" type="ORF">Y1Q_0017754</name>
</gene>
<protein>
    <submittedName>
        <fullName evidence="2">Uncharacterized protein</fullName>
    </submittedName>
</protein>
<dbReference type="AlphaFoldDB" id="A0A151NK63"/>